<comment type="caution">
    <text evidence="1">The sequence shown here is derived from an EMBL/GenBank/DDBJ whole genome shotgun (WGS) entry which is preliminary data.</text>
</comment>
<evidence type="ECO:0000313" key="2">
    <source>
        <dbReference type="Proteomes" id="UP001139981"/>
    </source>
</evidence>
<keyword evidence="2" id="KW-1185">Reference proteome</keyword>
<gene>
    <name evidence="1" type="primary">VPS13_3</name>
    <name evidence="1" type="ORF">IWW38_006078</name>
</gene>
<reference evidence="1" key="1">
    <citation type="submission" date="2022-07" db="EMBL/GenBank/DDBJ databases">
        <title>Phylogenomic reconstructions and comparative analyses of Kickxellomycotina fungi.</title>
        <authorList>
            <person name="Reynolds N.K."/>
            <person name="Stajich J.E."/>
            <person name="Barry K."/>
            <person name="Grigoriev I.V."/>
            <person name="Crous P."/>
            <person name="Smith M.E."/>
        </authorList>
    </citation>
    <scope>NUCLEOTIDE SEQUENCE</scope>
    <source>
        <strain evidence="1">CBS 190363</strain>
    </source>
</reference>
<accession>A0ACC1LTA1</accession>
<protein>
    <submittedName>
        <fullName evidence="1">Vacuolar protein sorting-associated protein 13</fullName>
    </submittedName>
</protein>
<feature type="non-terminal residue" evidence="1">
    <location>
        <position position="356"/>
    </location>
</feature>
<sequence length="356" mass="39404">QVQELYDTIEFNEDEANDAEYDLPKETIKLAVTAVLRSGSLRLKVDRKERDHTLMGFLFDMLRLDLLLRPQNIVADVSMHRFEVVDGTLPGTQYPRMIYVQSDEDGESEMLQAVADAPGGLASLLDSKVTPPPPPAPQQSSLLEEGGSEGKVLEDPFLHVHFEKDPLDGHADSVVNVKVKSLNVIYHPTAARAIVDFFEPPSSASAESMHALIAAASKSMAGFRDQTRAGLEYALSKHKTVDVKVDFDAPVIVIPQDVLDPHSEVVVLDTGYLTIESQLVDSATTERIRQKQSQVLSAEEMRELEGLMYDHFDMRLHRTQLLVGNDLAACMRALSGSGEADKSLHVVDRIELNFDL</sequence>
<organism evidence="1 2">
    <name type="scientific">Coemansia aciculifera</name>
    <dbReference type="NCBI Taxonomy" id="417176"/>
    <lineage>
        <taxon>Eukaryota</taxon>
        <taxon>Fungi</taxon>
        <taxon>Fungi incertae sedis</taxon>
        <taxon>Zoopagomycota</taxon>
        <taxon>Kickxellomycotina</taxon>
        <taxon>Kickxellomycetes</taxon>
        <taxon>Kickxellales</taxon>
        <taxon>Kickxellaceae</taxon>
        <taxon>Coemansia</taxon>
    </lineage>
</organism>
<proteinExistence type="predicted"/>
<dbReference type="EMBL" id="JANBVB010003262">
    <property type="protein sequence ID" value="KAJ2879677.1"/>
    <property type="molecule type" value="Genomic_DNA"/>
</dbReference>
<feature type="non-terminal residue" evidence="1">
    <location>
        <position position="1"/>
    </location>
</feature>
<evidence type="ECO:0000313" key="1">
    <source>
        <dbReference type="EMBL" id="KAJ2879677.1"/>
    </source>
</evidence>
<dbReference type="Proteomes" id="UP001139981">
    <property type="component" value="Unassembled WGS sequence"/>
</dbReference>
<name>A0ACC1LTA1_9FUNG</name>